<evidence type="ECO:0000256" key="1">
    <source>
        <dbReference type="ARBA" id="ARBA00009320"/>
    </source>
</evidence>
<dbReference type="CDD" id="cd00449">
    <property type="entry name" value="PLPDE_IV"/>
    <property type="match status" value="1"/>
</dbReference>
<comment type="similarity">
    <text evidence="1">Belongs to the class-IV pyridoxal-phosphate-dependent aminotransferase family.</text>
</comment>
<dbReference type="AlphaFoldDB" id="A0A9X1F5P4"/>
<dbReference type="Proteomes" id="UP001138894">
    <property type="component" value="Unassembled WGS sequence"/>
</dbReference>
<keyword evidence="2" id="KW-0032">Aminotransferase</keyword>
<dbReference type="RefSeq" id="WP_218544286.1">
    <property type="nucleotide sequence ID" value="NZ_JAGSPD010000001.1"/>
</dbReference>
<accession>A0A9X1F5P4</accession>
<dbReference type="InterPro" id="IPR001544">
    <property type="entry name" value="Aminotrans_IV"/>
</dbReference>
<comment type="caution">
    <text evidence="2">The sequence shown here is derived from an EMBL/GenBank/DDBJ whole genome shotgun (WGS) entry which is preliminary data.</text>
</comment>
<dbReference type="PANTHER" id="PTHR42743:SF11">
    <property type="entry name" value="AMINODEOXYCHORISMATE LYASE"/>
    <property type="match status" value="1"/>
</dbReference>
<dbReference type="GO" id="GO:0008483">
    <property type="term" value="F:transaminase activity"/>
    <property type="evidence" value="ECO:0007669"/>
    <property type="project" value="UniProtKB-KW"/>
</dbReference>
<keyword evidence="2" id="KW-0808">Transferase</keyword>
<evidence type="ECO:0000313" key="2">
    <source>
        <dbReference type="EMBL" id="MBV7267734.1"/>
    </source>
</evidence>
<organism evidence="2 3">
    <name type="scientific">Winogradskyella luteola</name>
    <dbReference type="NCBI Taxonomy" id="2828330"/>
    <lineage>
        <taxon>Bacteria</taxon>
        <taxon>Pseudomonadati</taxon>
        <taxon>Bacteroidota</taxon>
        <taxon>Flavobacteriia</taxon>
        <taxon>Flavobacteriales</taxon>
        <taxon>Flavobacteriaceae</taxon>
        <taxon>Winogradskyella</taxon>
    </lineage>
</organism>
<sequence>MVNFNGSLVSNTESKLTLENRGYKYGDALFETLKVVNGKIFFWEDHYFRLMASMRILRMDIPMNFTMEFLEAEILKTVEANNLIDSSARVRLNIDRGEGGKYLPSEDAEINFNIVTEFHDNPFYTIAADTTYIVDLYKDYFMAPGLLSGVKSNNKAIQVIGSIYAKENDFDNCLILNTNKSVIEALNGNLFLVKGDKIKTPPLEDGCLKGVMRKQVLEILSKDVNLFVEEASISPFELQKADELFVTNVIKGIVPITRYRKKSYGNEFAQKVVTKLNAKLRLTS</sequence>
<dbReference type="PANTHER" id="PTHR42743">
    <property type="entry name" value="AMINO-ACID AMINOTRANSFERASE"/>
    <property type="match status" value="1"/>
</dbReference>
<dbReference type="GO" id="GO:0019752">
    <property type="term" value="P:carboxylic acid metabolic process"/>
    <property type="evidence" value="ECO:0007669"/>
    <property type="project" value="TreeGrafter"/>
</dbReference>
<dbReference type="Pfam" id="PF01063">
    <property type="entry name" value="Aminotran_4"/>
    <property type="match status" value="1"/>
</dbReference>
<dbReference type="InterPro" id="IPR050571">
    <property type="entry name" value="Class-IV_PLP-Dep_Aminotrnsfr"/>
</dbReference>
<protein>
    <submittedName>
        <fullName evidence="2">Aminotransferase class IV</fullName>
    </submittedName>
</protein>
<name>A0A9X1F5P4_9FLAO</name>
<gene>
    <name evidence="2" type="ORF">KCG49_00850</name>
</gene>
<reference evidence="2" key="1">
    <citation type="submission" date="2021-04" db="EMBL/GenBank/DDBJ databases">
        <authorList>
            <person name="Pira H."/>
            <person name="Risdian C."/>
            <person name="Wink J."/>
        </authorList>
    </citation>
    <scope>NUCLEOTIDE SEQUENCE</scope>
    <source>
        <strain evidence="2">WHY3</strain>
    </source>
</reference>
<keyword evidence="3" id="KW-1185">Reference proteome</keyword>
<dbReference type="EMBL" id="JAGSPD010000001">
    <property type="protein sequence ID" value="MBV7267734.1"/>
    <property type="molecule type" value="Genomic_DNA"/>
</dbReference>
<proteinExistence type="inferred from homology"/>
<evidence type="ECO:0000313" key="3">
    <source>
        <dbReference type="Proteomes" id="UP001138894"/>
    </source>
</evidence>